<proteinExistence type="predicted"/>
<gene>
    <name evidence="3" type="ORF">N7532_011191</name>
</gene>
<feature type="region of interest" description="Disordered" evidence="1">
    <location>
        <begin position="88"/>
        <end position="116"/>
    </location>
</feature>
<keyword evidence="4" id="KW-1185">Reference proteome</keyword>
<dbReference type="EMBL" id="JAPQKI010000011">
    <property type="protein sequence ID" value="KAJ5082148.1"/>
    <property type="molecule type" value="Genomic_DNA"/>
</dbReference>
<dbReference type="InterPro" id="IPR018712">
    <property type="entry name" value="Tle1-like_cat"/>
</dbReference>
<accession>A0A9W9EHY9</accession>
<comment type="caution">
    <text evidence="3">The sequence shown here is derived from an EMBL/GenBank/DDBJ whole genome shotgun (WGS) entry which is preliminary data.</text>
</comment>
<evidence type="ECO:0000313" key="3">
    <source>
        <dbReference type="EMBL" id="KAJ5082148.1"/>
    </source>
</evidence>
<evidence type="ECO:0000313" key="4">
    <source>
        <dbReference type="Proteomes" id="UP001149074"/>
    </source>
</evidence>
<evidence type="ECO:0000256" key="1">
    <source>
        <dbReference type="SAM" id="MobiDB-lite"/>
    </source>
</evidence>
<reference evidence="3" key="2">
    <citation type="journal article" date="2023" name="IMA Fungus">
        <title>Comparative genomic study of the Penicillium genus elucidates a diverse pangenome and 15 lateral gene transfer events.</title>
        <authorList>
            <person name="Petersen C."/>
            <person name="Sorensen T."/>
            <person name="Nielsen M.R."/>
            <person name="Sondergaard T.E."/>
            <person name="Sorensen J.L."/>
            <person name="Fitzpatrick D.A."/>
            <person name="Frisvad J.C."/>
            <person name="Nielsen K.L."/>
        </authorList>
    </citation>
    <scope>NUCLEOTIDE SEQUENCE</scope>
    <source>
        <strain evidence="3">IBT 30761</strain>
    </source>
</reference>
<protein>
    <recommendedName>
        <fullName evidence="2">T6SS Phospholipase effector Tle1-like catalytic domain-containing protein</fullName>
    </recommendedName>
</protein>
<organism evidence="3 4">
    <name type="scientific">Penicillium argentinense</name>
    <dbReference type="NCBI Taxonomy" id="1131581"/>
    <lineage>
        <taxon>Eukaryota</taxon>
        <taxon>Fungi</taxon>
        <taxon>Dikarya</taxon>
        <taxon>Ascomycota</taxon>
        <taxon>Pezizomycotina</taxon>
        <taxon>Eurotiomycetes</taxon>
        <taxon>Eurotiomycetidae</taxon>
        <taxon>Eurotiales</taxon>
        <taxon>Aspergillaceae</taxon>
        <taxon>Penicillium</taxon>
    </lineage>
</organism>
<sequence length="116" mass="13187">MRYYAPGDDIYIFGSSRGSYTARFLAEMLDFVGLLQPGNEELIRFAGKTFAKWQQQQENWEKGRLFAFMKAFRETFSRPDKVSLKSAVSRQSLHVPSLNLPGNEEEQGGAQDISEA</sequence>
<dbReference type="PANTHER" id="PTHR33840:SF2">
    <property type="entry name" value="TLE1 PHOSPHOLIPASE DOMAIN-CONTAINING PROTEIN"/>
    <property type="match status" value="1"/>
</dbReference>
<name>A0A9W9EHY9_9EURO</name>
<dbReference type="AlphaFoldDB" id="A0A9W9EHY9"/>
<dbReference type="OrthoDB" id="3162439at2759"/>
<reference evidence="3" key="1">
    <citation type="submission" date="2022-11" db="EMBL/GenBank/DDBJ databases">
        <authorList>
            <person name="Petersen C."/>
        </authorList>
    </citation>
    <scope>NUCLEOTIDE SEQUENCE</scope>
    <source>
        <strain evidence="3">IBT 30761</strain>
    </source>
</reference>
<dbReference type="Pfam" id="PF09994">
    <property type="entry name" value="T6SS_Tle1-like_cat"/>
    <property type="match status" value="1"/>
</dbReference>
<dbReference type="PANTHER" id="PTHR33840">
    <property type="match status" value="1"/>
</dbReference>
<dbReference type="Proteomes" id="UP001149074">
    <property type="component" value="Unassembled WGS sequence"/>
</dbReference>
<feature type="domain" description="T6SS Phospholipase effector Tle1-like catalytic" evidence="2">
    <location>
        <begin position="1"/>
        <end position="80"/>
    </location>
</feature>
<dbReference type="RefSeq" id="XP_056468670.1">
    <property type="nucleotide sequence ID" value="XM_056623682.1"/>
</dbReference>
<dbReference type="GeneID" id="81362661"/>
<evidence type="ECO:0000259" key="2">
    <source>
        <dbReference type="Pfam" id="PF09994"/>
    </source>
</evidence>